<dbReference type="GO" id="GO:0004519">
    <property type="term" value="F:endonuclease activity"/>
    <property type="evidence" value="ECO:0007669"/>
    <property type="project" value="UniProtKB-KW"/>
</dbReference>
<dbReference type="AlphaFoldDB" id="A0AB35Y5H0"/>
<evidence type="ECO:0000256" key="4">
    <source>
        <dbReference type="SAM" id="Coils"/>
    </source>
</evidence>
<gene>
    <name evidence="6" type="ORF">WF834_10065</name>
</gene>
<organism evidence="6 7">
    <name type="scientific">Faecalibacterium wellingii</name>
    <dbReference type="NCBI Taxonomy" id="2929491"/>
    <lineage>
        <taxon>Bacteria</taxon>
        <taxon>Bacillati</taxon>
        <taxon>Bacillota</taxon>
        <taxon>Clostridia</taxon>
        <taxon>Eubacteriales</taxon>
        <taxon>Oscillospiraceae</taxon>
        <taxon>Faecalibacterium</taxon>
    </lineage>
</organism>
<feature type="domain" description="Type I restriction modification DNA specificity" evidence="5">
    <location>
        <begin position="215"/>
        <end position="360"/>
    </location>
</feature>
<comment type="caution">
    <text evidence="6">The sequence shown here is derived from an EMBL/GenBank/DDBJ whole genome shotgun (WGS) entry which is preliminary data.</text>
</comment>
<evidence type="ECO:0000256" key="3">
    <source>
        <dbReference type="ARBA" id="ARBA00023125"/>
    </source>
</evidence>
<evidence type="ECO:0000256" key="2">
    <source>
        <dbReference type="ARBA" id="ARBA00022747"/>
    </source>
</evidence>
<proteinExistence type="inferred from homology"/>
<keyword evidence="6" id="KW-0378">Hydrolase</keyword>
<dbReference type="Proteomes" id="UP001373196">
    <property type="component" value="Unassembled WGS sequence"/>
</dbReference>
<dbReference type="RefSeq" id="WP_339395813.1">
    <property type="nucleotide sequence ID" value="NZ_JBBFGL010000010.1"/>
</dbReference>
<keyword evidence="6" id="KW-0540">Nuclease</keyword>
<keyword evidence="6" id="KW-0255">Endonuclease</keyword>
<dbReference type="GO" id="GO:0016787">
    <property type="term" value="F:hydrolase activity"/>
    <property type="evidence" value="ECO:0007669"/>
    <property type="project" value="UniProtKB-KW"/>
</dbReference>
<keyword evidence="2" id="KW-0680">Restriction system</keyword>
<dbReference type="EC" id="3.1.21.-" evidence="6"/>
<reference evidence="6" key="1">
    <citation type="submission" date="2024-03" db="EMBL/GenBank/DDBJ databases">
        <authorList>
            <person name="Plomp N."/>
            <person name="Harmsen H.J."/>
        </authorList>
    </citation>
    <scope>NUCLEOTIDE SEQUENCE</scope>
    <source>
        <strain evidence="6">HTF-128</strain>
    </source>
</reference>
<keyword evidence="3" id="KW-0238">DNA-binding</keyword>
<accession>A0AB35Y5H0</accession>
<dbReference type="Gene3D" id="1.10.287.1120">
    <property type="entry name" value="Bipartite methylase S protein"/>
    <property type="match status" value="1"/>
</dbReference>
<feature type="domain" description="Type I restriction modification DNA specificity" evidence="5">
    <location>
        <begin position="16"/>
        <end position="161"/>
    </location>
</feature>
<dbReference type="SUPFAM" id="SSF116734">
    <property type="entry name" value="DNA methylase specificity domain"/>
    <property type="match status" value="2"/>
</dbReference>
<evidence type="ECO:0000313" key="6">
    <source>
        <dbReference type="EMBL" id="MEJ5196504.1"/>
    </source>
</evidence>
<dbReference type="Gene3D" id="3.90.220.20">
    <property type="entry name" value="DNA methylase specificity domains"/>
    <property type="match status" value="2"/>
</dbReference>
<dbReference type="InterPro" id="IPR000055">
    <property type="entry name" value="Restrct_endonuc_typeI_TRD"/>
</dbReference>
<sequence length="383" mass="42854">MRKMKDSGIEWIGEIPEGWEVAPVKRLCTMQAGKNLTSEQIAPEGIYPVYGGNGIRGFFSDYNCDGQFLTVGRQGALCGNVHKINGKVWATEHAVITTPSSYTTLDFLYYLLIGMDLNQYVSSTAAQPGLAVGTLLNLKTCYPCSTLEQTQISNYLNAKCSEIDVMLTKTRASIEEYKNLKQTVITQAVTKGVRGEREMKDSGVEWIGEIPAAWDVAKAKYCVTITHGSDPKTEGSIPVYGSGAESFKTCGEYKEGPTVLIGRKGATLHIPHYIEGKYWNVDTAFDVKAKNNFSLPYYYYLATSFDYKFYIAQTTLPGMTQSNYYNMFLPFPTFPEQEEIVNYLDAKCAEIDKLIAKKEQLVKELESYKKSLIYEVVTGKREV</sequence>
<keyword evidence="4" id="KW-0175">Coiled coil</keyword>
<dbReference type="CDD" id="cd17266">
    <property type="entry name" value="RMtype1_S_Sau1132ORF3780P-TRD2-CR2_like"/>
    <property type="match status" value="1"/>
</dbReference>
<dbReference type="PANTHER" id="PTHR30408:SF12">
    <property type="entry name" value="TYPE I RESTRICTION ENZYME MJAVIII SPECIFICITY SUBUNIT"/>
    <property type="match status" value="1"/>
</dbReference>
<dbReference type="InterPro" id="IPR052021">
    <property type="entry name" value="Type-I_RS_S_subunit"/>
</dbReference>
<name>A0AB35Y5H0_9FIRM</name>
<dbReference type="Pfam" id="PF01420">
    <property type="entry name" value="Methylase_S"/>
    <property type="match status" value="2"/>
</dbReference>
<evidence type="ECO:0000259" key="5">
    <source>
        <dbReference type="Pfam" id="PF01420"/>
    </source>
</evidence>
<dbReference type="PANTHER" id="PTHR30408">
    <property type="entry name" value="TYPE-1 RESTRICTION ENZYME ECOKI SPECIFICITY PROTEIN"/>
    <property type="match status" value="1"/>
</dbReference>
<protein>
    <submittedName>
        <fullName evidence="6">Restriction endonuclease subunit S</fullName>
        <ecNumber evidence="6">3.1.21.-</ecNumber>
    </submittedName>
</protein>
<dbReference type="GO" id="GO:0009307">
    <property type="term" value="P:DNA restriction-modification system"/>
    <property type="evidence" value="ECO:0007669"/>
    <property type="project" value="UniProtKB-KW"/>
</dbReference>
<dbReference type="GO" id="GO:0003677">
    <property type="term" value="F:DNA binding"/>
    <property type="evidence" value="ECO:0007669"/>
    <property type="project" value="UniProtKB-KW"/>
</dbReference>
<evidence type="ECO:0000313" key="7">
    <source>
        <dbReference type="Proteomes" id="UP001373196"/>
    </source>
</evidence>
<dbReference type="EMBL" id="JBBFGL010000010">
    <property type="protein sequence ID" value="MEJ5196504.1"/>
    <property type="molecule type" value="Genomic_DNA"/>
</dbReference>
<dbReference type="InterPro" id="IPR044946">
    <property type="entry name" value="Restrct_endonuc_typeI_TRD_sf"/>
</dbReference>
<feature type="coiled-coil region" evidence="4">
    <location>
        <begin position="344"/>
        <end position="371"/>
    </location>
</feature>
<comment type="similarity">
    <text evidence="1">Belongs to the type-I restriction system S methylase family.</text>
</comment>
<evidence type="ECO:0000256" key="1">
    <source>
        <dbReference type="ARBA" id="ARBA00010923"/>
    </source>
</evidence>